<gene>
    <name evidence="1" type="ORF">HOLleu_23250</name>
</gene>
<protein>
    <submittedName>
        <fullName evidence="1">Uncharacterized protein</fullName>
    </submittedName>
</protein>
<reference evidence="1" key="1">
    <citation type="submission" date="2021-10" db="EMBL/GenBank/DDBJ databases">
        <title>Tropical sea cucumber genome reveals ecological adaptation and Cuvierian tubules defense mechanism.</title>
        <authorList>
            <person name="Chen T."/>
        </authorList>
    </citation>
    <scope>NUCLEOTIDE SEQUENCE</scope>
    <source>
        <strain evidence="1">Nanhai2018</strain>
        <tissue evidence="1">Muscle</tissue>
    </source>
</reference>
<sequence length="109" mass="12505">MHNGGKGNFRDCLKKFLLTYCLAVEHPPLTREARVLFPGRVIPKTLKMEHAAVVRDAPHKQWSKGKQARESQLEKSRGRLDLNQLVGNWAVKPHVTNSMHVFLRKNLVK</sequence>
<evidence type="ECO:0000313" key="1">
    <source>
        <dbReference type="EMBL" id="KAJ8033110.1"/>
    </source>
</evidence>
<dbReference type="Proteomes" id="UP001152320">
    <property type="component" value="Chromosome 11"/>
</dbReference>
<comment type="caution">
    <text evidence="1">The sequence shown here is derived from an EMBL/GenBank/DDBJ whole genome shotgun (WGS) entry which is preliminary data.</text>
</comment>
<evidence type="ECO:0000313" key="2">
    <source>
        <dbReference type="Proteomes" id="UP001152320"/>
    </source>
</evidence>
<dbReference type="EMBL" id="JAIZAY010000011">
    <property type="protein sequence ID" value="KAJ8033110.1"/>
    <property type="molecule type" value="Genomic_DNA"/>
</dbReference>
<name>A0A9Q1BUX2_HOLLE</name>
<accession>A0A9Q1BUX2</accession>
<proteinExistence type="predicted"/>
<keyword evidence="2" id="KW-1185">Reference proteome</keyword>
<dbReference type="AlphaFoldDB" id="A0A9Q1BUX2"/>
<organism evidence="1 2">
    <name type="scientific">Holothuria leucospilota</name>
    <name type="common">Black long sea cucumber</name>
    <name type="synonym">Mertensiothuria leucospilota</name>
    <dbReference type="NCBI Taxonomy" id="206669"/>
    <lineage>
        <taxon>Eukaryota</taxon>
        <taxon>Metazoa</taxon>
        <taxon>Echinodermata</taxon>
        <taxon>Eleutherozoa</taxon>
        <taxon>Echinozoa</taxon>
        <taxon>Holothuroidea</taxon>
        <taxon>Aspidochirotacea</taxon>
        <taxon>Aspidochirotida</taxon>
        <taxon>Holothuriidae</taxon>
        <taxon>Holothuria</taxon>
    </lineage>
</organism>